<keyword evidence="2" id="KW-1185">Reference proteome</keyword>
<evidence type="ECO:0000313" key="1">
    <source>
        <dbReference type="EMBL" id="MFC4866291.1"/>
    </source>
</evidence>
<comment type="caution">
    <text evidence="1">The sequence shown here is derived from an EMBL/GenBank/DDBJ whole genome shotgun (WGS) entry which is preliminary data.</text>
</comment>
<protein>
    <recommendedName>
        <fullName evidence="3">Transposase</fullName>
    </recommendedName>
</protein>
<name>A0ABV9SG97_9ACTN</name>
<organism evidence="1 2">
    <name type="scientific">Streptomonospora arabica</name>
    <dbReference type="NCBI Taxonomy" id="412417"/>
    <lineage>
        <taxon>Bacteria</taxon>
        <taxon>Bacillati</taxon>
        <taxon>Actinomycetota</taxon>
        <taxon>Actinomycetes</taxon>
        <taxon>Streptosporangiales</taxon>
        <taxon>Nocardiopsidaceae</taxon>
        <taxon>Streptomonospora</taxon>
    </lineage>
</organism>
<gene>
    <name evidence="1" type="ORF">ACFPCZ_06585</name>
</gene>
<proteinExistence type="predicted"/>
<evidence type="ECO:0000313" key="2">
    <source>
        <dbReference type="Proteomes" id="UP001595858"/>
    </source>
</evidence>
<reference evidence="2" key="1">
    <citation type="journal article" date="2019" name="Int. J. Syst. Evol. Microbiol.">
        <title>The Global Catalogue of Microorganisms (GCM) 10K type strain sequencing project: providing services to taxonomists for standard genome sequencing and annotation.</title>
        <authorList>
            <consortium name="The Broad Institute Genomics Platform"/>
            <consortium name="The Broad Institute Genome Sequencing Center for Infectious Disease"/>
            <person name="Wu L."/>
            <person name="Ma J."/>
        </authorList>
    </citation>
    <scope>NUCLEOTIDE SEQUENCE [LARGE SCALE GENOMIC DNA]</scope>
    <source>
        <strain evidence="2">CGMCC 4.7304</strain>
    </source>
</reference>
<evidence type="ECO:0008006" key="3">
    <source>
        <dbReference type="Google" id="ProtNLM"/>
    </source>
</evidence>
<dbReference type="RefSeq" id="WP_344139775.1">
    <property type="nucleotide sequence ID" value="NZ_BAAAQI010000001.1"/>
</dbReference>
<dbReference type="Proteomes" id="UP001595858">
    <property type="component" value="Unassembled WGS sequence"/>
</dbReference>
<dbReference type="EMBL" id="JBHSIY010000006">
    <property type="protein sequence ID" value="MFC4866291.1"/>
    <property type="molecule type" value="Genomic_DNA"/>
</dbReference>
<accession>A0ABV9SG97</accession>
<sequence>MAGDEHGVVTWQQLTPNQRRLLCALEETHPGRRSDPEISRVAIHELCAGDSRTVVGHRWIAAAPRTGEHLRGPHARLA</sequence>